<protein>
    <submittedName>
        <fullName evidence="2">Uncharacterized protein</fullName>
    </submittedName>
</protein>
<keyword evidence="1" id="KW-0472">Membrane</keyword>
<accession>A0A0F9S362</accession>
<comment type="caution">
    <text evidence="2">The sequence shown here is derived from an EMBL/GenBank/DDBJ whole genome shotgun (WGS) entry which is preliminary data.</text>
</comment>
<organism evidence="2">
    <name type="scientific">marine sediment metagenome</name>
    <dbReference type="NCBI Taxonomy" id="412755"/>
    <lineage>
        <taxon>unclassified sequences</taxon>
        <taxon>metagenomes</taxon>
        <taxon>ecological metagenomes</taxon>
    </lineage>
</organism>
<name>A0A0F9S362_9ZZZZ</name>
<proteinExistence type="predicted"/>
<sequence>MEKKNKEDLMAVTFFGLVAQLFIYGAYRYFHKLNTAIILFTYMAYMLFVWLSYIIGLQSTKKKKGK</sequence>
<keyword evidence="1" id="KW-1133">Transmembrane helix</keyword>
<evidence type="ECO:0000256" key="1">
    <source>
        <dbReference type="SAM" id="Phobius"/>
    </source>
</evidence>
<feature type="transmembrane region" description="Helical" evidence="1">
    <location>
        <begin position="9"/>
        <end position="30"/>
    </location>
</feature>
<gene>
    <name evidence="2" type="ORF">LCGC14_0569990</name>
</gene>
<dbReference type="AlphaFoldDB" id="A0A0F9S362"/>
<reference evidence="2" key="1">
    <citation type="journal article" date="2015" name="Nature">
        <title>Complex archaea that bridge the gap between prokaryotes and eukaryotes.</title>
        <authorList>
            <person name="Spang A."/>
            <person name="Saw J.H."/>
            <person name="Jorgensen S.L."/>
            <person name="Zaremba-Niedzwiedzka K."/>
            <person name="Martijn J."/>
            <person name="Lind A.E."/>
            <person name="van Eijk R."/>
            <person name="Schleper C."/>
            <person name="Guy L."/>
            <person name="Ettema T.J."/>
        </authorList>
    </citation>
    <scope>NUCLEOTIDE SEQUENCE</scope>
</reference>
<dbReference type="EMBL" id="LAZR01000835">
    <property type="protein sequence ID" value="KKN56682.1"/>
    <property type="molecule type" value="Genomic_DNA"/>
</dbReference>
<feature type="transmembrane region" description="Helical" evidence="1">
    <location>
        <begin position="36"/>
        <end position="56"/>
    </location>
</feature>
<evidence type="ECO:0000313" key="2">
    <source>
        <dbReference type="EMBL" id="KKN56682.1"/>
    </source>
</evidence>
<keyword evidence="1" id="KW-0812">Transmembrane</keyword>